<dbReference type="RefSeq" id="WP_146099510.1">
    <property type="nucleotide sequence ID" value="NZ_PTJD01000008.1"/>
</dbReference>
<keyword evidence="2" id="KW-1185">Reference proteome</keyword>
<comment type="caution">
    <text evidence="1">The sequence shown here is derived from an EMBL/GenBank/DDBJ whole genome shotgun (WGS) entry which is preliminary data.</text>
</comment>
<gene>
    <name evidence="1" type="ORF">CLV92_10847</name>
</gene>
<dbReference type="OrthoDB" id="4829329at2"/>
<proteinExistence type="predicted"/>
<sequence length="96" mass="10164">MSSPAHEPIVSGRSYEITDIGGTAPTSLDDFVTGSAALVTITLAGGDHPYLAHGSAVRDGEGVHFFEKDAAVGKDTRVWRITQDGDGFHAVHDPRF</sequence>
<dbReference type="Proteomes" id="UP000239485">
    <property type="component" value="Unassembled WGS sequence"/>
</dbReference>
<evidence type="ECO:0000313" key="2">
    <source>
        <dbReference type="Proteomes" id="UP000239485"/>
    </source>
</evidence>
<organism evidence="1 2">
    <name type="scientific">Kineococcus xinjiangensis</name>
    <dbReference type="NCBI Taxonomy" id="512762"/>
    <lineage>
        <taxon>Bacteria</taxon>
        <taxon>Bacillati</taxon>
        <taxon>Actinomycetota</taxon>
        <taxon>Actinomycetes</taxon>
        <taxon>Kineosporiales</taxon>
        <taxon>Kineosporiaceae</taxon>
        <taxon>Kineococcus</taxon>
    </lineage>
</organism>
<protein>
    <submittedName>
        <fullName evidence="1">Uncharacterized protein</fullName>
    </submittedName>
</protein>
<evidence type="ECO:0000313" key="1">
    <source>
        <dbReference type="EMBL" id="PPK94149.1"/>
    </source>
</evidence>
<dbReference type="EMBL" id="PTJD01000008">
    <property type="protein sequence ID" value="PPK94149.1"/>
    <property type="molecule type" value="Genomic_DNA"/>
</dbReference>
<reference evidence="1 2" key="1">
    <citation type="submission" date="2018-02" db="EMBL/GenBank/DDBJ databases">
        <title>Genomic Encyclopedia of Archaeal and Bacterial Type Strains, Phase II (KMG-II): from individual species to whole genera.</title>
        <authorList>
            <person name="Goeker M."/>
        </authorList>
    </citation>
    <scope>NUCLEOTIDE SEQUENCE [LARGE SCALE GENOMIC DNA]</scope>
    <source>
        <strain evidence="1 2">DSM 22857</strain>
    </source>
</reference>
<name>A0A2S6IIV6_9ACTN</name>
<dbReference type="AlphaFoldDB" id="A0A2S6IIV6"/>
<accession>A0A2S6IIV6</accession>